<proteinExistence type="predicted"/>
<dbReference type="Proteomes" id="UP001153269">
    <property type="component" value="Unassembled WGS sequence"/>
</dbReference>
<accession>A0A9N7UL04</accession>
<gene>
    <name evidence="1" type="ORF">PLEPLA_LOCUS22275</name>
</gene>
<dbReference type="EMBL" id="CADEAL010001646">
    <property type="protein sequence ID" value="CAB1434214.1"/>
    <property type="molecule type" value="Genomic_DNA"/>
</dbReference>
<protein>
    <submittedName>
        <fullName evidence="1">Uncharacterized protein</fullName>
    </submittedName>
</protein>
<sequence length="221" mass="23933">MKFRAMNFRPYFRCTGICNGLTAARANGRPGGDASTNGPAGAGCYQVRKSPATNRPPDALLPTETRVFFVRDGRGIARSRSDAEEIGPFLGLVLYSRWRRRGEASSRGGGDGRFAHCLNPERARAARASSSGSVYSQLVRPGHICIHSTRARFGSGRRAGAAPGEHRGDDVYVEQKSTQEPSQDDIMCFGLMPRPKSTYLLVEEPGCTLVHQGTCCPQVGQ</sequence>
<comment type="caution">
    <text evidence="1">The sequence shown here is derived from an EMBL/GenBank/DDBJ whole genome shotgun (WGS) entry which is preliminary data.</text>
</comment>
<name>A0A9N7UL04_PLEPL</name>
<evidence type="ECO:0000313" key="1">
    <source>
        <dbReference type="EMBL" id="CAB1434214.1"/>
    </source>
</evidence>
<keyword evidence="2" id="KW-1185">Reference proteome</keyword>
<organism evidence="1 2">
    <name type="scientific">Pleuronectes platessa</name>
    <name type="common">European plaice</name>
    <dbReference type="NCBI Taxonomy" id="8262"/>
    <lineage>
        <taxon>Eukaryota</taxon>
        <taxon>Metazoa</taxon>
        <taxon>Chordata</taxon>
        <taxon>Craniata</taxon>
        <taxon>Vertebrata</taxon>
        <taxon>Euteleostomi</taxon>
        <taxon>Actinopterygii</taxon>
        <taxon>Neopterygii</taxon>
        <taxon>Teleostei</taxon>
        <taxon>Neoteleostei</taxon>
        <taxon>Acanthomorphata</taxon>
        <taxon>Carangaria</taxon>
        <taxon>Pleuronectiformes</taxon>
        <taxon>Pleuronectoidei</taxon>
        <taxon>Pleuronectidae</taxon>
        <taxon>Pleuronectes</taxon>
    </lineage>
</organism>
<dbReference type="AlphaFoldDB" id="A0A9N7UL04"/>
<reference evidence="1" key="1">
    <citation type="submission" date="2020-03" db="EMBL/GenBank/DDBJ databases">
        <authorList>
            <person name="Weist P."/>
        </authorList>
    </citation>
    <scope>NUCLEOTIDE SEQUENCE</scope>
</reference>
<evidence type="ECO:0000313" key="2">
    <source>
        <dbReference type="Proteomes" id="UP001153269"/>
    </source>
</evidence>